<dbReference type="GeneID" id="114486356"/>
<evidence type="ECO:0000256" key="1">
    <source>
        <dbReference type="SAM" id="MobiDB-lite"/>
    </source>
</evidence>
<proteinExistence type="predicted"/>
<feature type="region of interest" description="Disordered" evidence="1">
    <location>
        <begin position="16"/>
        <end position="56"/>
    </location>
</feature>
<organism evidence="2 3">
    <name type="scientific">Physeter macrocephalus</name>
    <name type="common">Sperm whale</name>
    <name type="synonym">Physeter catodon</name>
    <dbReference type="NCBI Taxonomy" id="9755"/>
    <lineage>
        <taxon>Eukaryota</taxon>
        <taxon>Metazoa</taxon>
        <taxon>Chordata</taxon>
        <taxon>Craniata</taxon>
        <taxon>Vertebrata</taxon>
        <taxon>Euteleostomi</taxon>
        <taxon>Mammalia</taxon>
        <taxon>Eutheria</taxon>
        <taxon>Laurasiatheria</taxon>
        <taxon>Artiodactyla</taxon>
        <taxon>Whippomorpha</taxon>
        <taxon>Cetacea</taxon>
        <taxon>Odontoceti</taxon>
        <taxon>Physeteridae</taxon>
        <taxon>Physeter</taxon>
    </lineage>
</organism>
<dbReference type="Proteomes" id="UP000248484">
    <property type="component" value="Chromosome 5"/>
</dbReference>
<sequence>MSAARSRRCRRLRFLRAERLRRGGASHRPPAARPGSSRRRGRGEGPGSAGDGCEWARSLRRVRPGIGSERAGRWRLVEGARGRPGAAWGRWGRGRHGAGTGLAPGTGAVRDPQPGPAHLPRCPGARRPGLAGRRLRCRTSRETAPGPRSSCRTQAPLTSHQHRKEDPTSILPSGGEIPSPWLGGCQVKMRSLAVVGPNPMTESS</sequence>
<reference evidence="3" key="1">
    <citation type="submission" date="2025-08" db="UniProtKB">
        <authorList>
            <consortium name="RefSeq"/>
        </authorList>
    </citation>
    <scope>IDENTIFICATION</scope>
    <source>
        <tissue evidence="3">Muscle</tissue>
    </source>
</reference>
<gene>
    <name evidence="3" type="primary">LOC114486356</name>
</gene>
<feature type="compositionally biased region" description="Polar residues" evidence="1">
    <location>
        <begin position="150"/>
        <end position="159"/>
    </location>
</feature>
<feature type="compositionally biased region" description="Low complexity" evidence="1">
    <location>
        <begin position="26"/>
        <end position="35"/>
    </location>
</feature>
<dbReference type="RefSeq" id="XP_054941095.1">
    <property type="nucleotide sequence ID" value="XM_055085120.1"/>
</dbReference>
<keyword evidence="2" id="KW-1185">Reference proteome</keyword>
<dbReference type="AlphaFoldDB" id="A0A9W2WQ32"/>
<evidence type="ECO:0000313" key="3">
    <source>
        <dbReference type="RefSeq" id="XP_054941095.1"/>
    </source>
</evidence>
<feature type="region of interest" description="Disordered" evidence="1">
    <location>
        <begin position="81"/>
        <end position="183"/>
    </location>
</feature>
<name>A0A9W2WQ32_PHYMC</name>
<evidence type="ECO:0000313" key="2">
    <source>
        <dbReference type="Proteomes" id="UP000248484"/>
    </source>
</evidence>
<protein>
    <submittedName>
        <fullName evidence="3">Uncharacterized protein</fullName>
    </submittedName>
</protein>
<feature type="compositionally biased region" description="Low complexity" evidence="1">
    <location>
        <begin position="119"/>
        <end position="132"/>
    </location>
</feature>
<accession>A0A9W2WQ32</accession>
<dbReference type="KEGG" id="pcad:114486356"/>